<name>A0A0D3EJX2_9ORYZ</name>
<dbReference type="Proteomes" id="UP000026960">
    <property type="component" value="Chromosome 1"/>
</dbReference>
<evidence type="ECO:0000313" key="2">
    <source>
        <dbReference type="Proteomes" id="UP000026960"/>
    </source>
</evidence>
<sequence>MAMDMSKEMRAVHPIAIGLIVLSYHHVFEEMRLSAAAMYRDLTVEVVASEVQIIELDQVPNPRRYGPRHAAIVER</sequence>
<organism evidence="1">
    <name type="scientific">Oryza barthii</name>
    <dbReference type="NCBI Taxonomy" id="65489"/>
    <lineage>
        <taxon>Eukaryota</taxon>
        <taxon>Viridiplantae</taxon>
        <taxon>Streptophyta</taxon>
        <taxon>Embryophyta</taxon>
        <taxon>Tracheophyta</taxon>
        <taxon>Spermatophyta</taxon>
        <taxon>Magnoliopsida</taxon>
        <taxon>Liliopsida</taxon>
        <taxon>Poales</taxon>
        <taxon>Poaceae</taxon>
        <taxon>BOP clade</taxon>
        <taxon>Oryzoideae</taxon>
        <taxon>Oryzeae</taxon>
        <taxon>Oryzinae</taxon>
        <taxon>Oryza</taxon>
    </lineage>
</organism>
<dbReference type="PaxDb" id="65489-OBART01G04080.1"/>
<proteinExistence type="predicted"/>
<keyword evidence="2" id="KW-1185">Reference proteome</keyword>
<dbReference type="Gramene" id="OBART01G04080.1">
    <property type="protein sequence ID" value="OBART01G04080.1"/>
    <property type="gene ID" value="OBART01G04080"/>
</dbReference>
<reference evidence="1" key="1">
    <citation type="journal article" date="2009" name="Rice">
        <title>De Novo Next Generation Sequencing of Plant Genomes.</title>
        <authorList>
            <person name="Rounsley S."/>
            <person name="Marri P.R."/>
            <person name="Yu Y."/>
            <person name="He R."/>
            <person name="Sisneros N."/>
            <person name="Goicoechea J.L."/>
            <person name="Lee S.J."/>
            <person name="Angelova A."/>
            <person name="Kudrna D."/>
            <person name="Luo M."/>
            <person name="Affourtit J."/>
            <person name="Desany B."/>
            <person name="Knight J."/>
            <person name="Niazi F."/>
            <person name="Egholm M."/>
            <person name="Wing R.A."/>
        </authorList>
    </citation>
    <scope>NUCLEOTIDE SEQUENCE [LARGE SCALE GENOMIC DNA]</scope>
    <source>
        <strain evidence="1">cv. IRGC 105608</strain>
    </source>
</reference>
<reference evidence="1" key="2">
    <citation type="submission" date="2015-03" db="UniProtKB">
        <authorList>
            <consortium name="EnsemblPlants"/>
        </authorList>
    </citation>
    <scope>IDENTIFICATION</scope>
</reference>
<dbReference type="EnsemblPlants" id="OBART01G04080.1">
    <property type="protein sequence ID" value="OBART01G04080.1"/>
    <property type="gene ID" value="OBART01G04080"/>
</dbReference>
<dbReference type="HOGENOM" id="CLU_2674971_0_0_1"/>
<accession>A0A0D3EJX2</accession>
<dbReference type="AlphaFoldDB" id="A0A0D3EJX2"/>
<evidence type="ECO:0000313" key="1">
    <source>
        <dbReference type="EnsemblPlants" id="OBART01G04080.1"/>
    </source>
</evidence>
<protein>
    <submittedName>
        <fullName evidence="1">Uncharacterized protein</fullName>
    </submittedName>
</protein>